<dbReference type="InterPro" id="IPR023943">
    <property type="entry name" value="Enolase-ppase_E1"/>
</dbReference>
<feature type="region of interest" description="Disordered" evidence="4">
    <location>
        <begin position="530"/>
        <end position="553"/>
    </location>
</feature>
<dbReference type="FunFam" id="3.40.50.1000:FF:000079">
    <property type="entry name" value="Enolase-phosphatase E1"/>
    <property type="match status" value="1"/>
</dbReference>
<dbReference type="Gene3D" id="1.10.720.60">
    <property type="match status" value="1"/>
</dbReference>
<feature type="compositionally biased region" description="Basic and acidic residues" evidence="4">
    <location>
        <begin position="1023"/>
        <end position="1052"/>
    </location>
</feature>
<gene>
    <name evidence="5" type="ORF">TCEB3V08_LOCUS2080</name>
</gene>
<protein>
    <recommendedName>
        <fullName evidence="6">Enolase-phosphatase E1</fullName>
    </recommendedName>
</protein>
<dbReference type="SUPFAM" id="SSF56784">
    <property type="entry name" value="HAD-like"/>
    <property type="match status" value="1"/>
</dbReference>
<feature type="region of interest" description="Disordered" evidence="4">
    <location>
        <begin position="17"/>
        <end position="49"/>
    </location>
</feature>
<keyword evidence="2" id="KW-0378">Hydrolase</keyword>
<evidence type="ECO:0000256" key="4">
    <source>
        <dbReference type="SAM" id="MobiDB-lite"/>
    </source>
</evidence>
<feature type="region of interest" description="Disordered" evidence="4">
    <location>
        <begin position="443"/>
        <end position="468"/>
    </location>
</feature>
<evidence type="ECO:0000313" key="5">
    <source>
        <dbReference type="EMBL" id="CAD7394142.1"/>
    </source>
</evidence>
<keyword evidence="3" id="KW-0486">Methionine biosynthesis</keyword>
<evidence type="ECO:0000256" key="2">
    <source>
        <dbReference type="ARBA" id="ARBA00022801"/>
    </source>
</evidence>
<dbReference type="InterPro" id="IPR023214">
    <property type="entry name" value="HAD_sf"/>
</dbReference>
<reference evidence="5" key="1">
    <citation type="submission" date="2020-11" db="EMBL/GenBank/DDBJ databases">
        <authorList>
            <person name="Tran Van P."/>
        </authorList>
    </citation>
    <scope>NUCLEOTIDE SEQUENCE</scope>
</reference>
<feature type="region of interest" description="Disordered" evidence="4">
    <location>
        <begin position="749"/>
        <end position="795"/>
    </location>
</feature>
<evidence type="ECO:0000256" key="3">
    <source>
        <dbReference type="ARBA" id="ARBA00023167"/>
    </source>
</evidence>
<dbReference type="AlphaFoldDB" id="A0A7R9GQM4"/>
<dbReference type="NCBIfam" id="TIGR01691">
    <property type="entry name" value="enolase-ppase"/>
    <property type="match status" value="1"/>
</dbReference>
<keyword evidence="1" id="KW-0028">Amino-acid biosynthesis</keyword>
<dbReference type="PANTHER" id="PTHR20371">
    <property type="entry name" value="ENOLASE-PHOSPHATASE E1"/>
    <property type="match status" value="1"/>
</dbReference>
<name>A0A7R9GQM4_TIMCR</name>
<dbReference type="CDD" id="cd01629">
    <property type="entry name" value="HAD_EP"/>
    <property type="match status" value="1"/>
</dbReference>
<proteinExistence type="predicted"/>
<dbReference type="GO" id="GO:0019509">
    <property type="term" value="P:L-methionine salvage from methylthioadenosine"/>
    <property type="evidence" value="ECO:0007669"/>
    <property type="project" value="InterPro"/>
</dbReference>
<feature type="region of interest" description="Disordered" evidence="4">
    <location>
        <begin position="917"/>
        <end position="965"/>
    </location>
</feature>
<dbReference type="GO" id="GO:0000287">
    <property type="term" value="F:magnesium ion binding"/>
    <property type="evidence" value="ECO:0007669"/>
    <property type="project" value="InterPro"/>
</dbReference>
<dbReference type="Pfam" id="PF00702">
    <property type="entry name" value="Hydrolase"/>
    <property type="match status" value="1"/>
</dbReference>
<evidence type="ECO:0008006" key="6">
    <source>
        <dbReference type="Google" id="ProtNLM"/>
    </source>
</evidence>
<dbReference type="EMBL" id="OC316888">
    <property type="protein sequence ID" value="CAD7394142.1"/>
    <property type="molecule type" value="Genomic_DNA"/>
</dbReference>
<sequence>MAKVSLSAEGTTTSISFVKVIEDNDNGSNGRESDDDEEMGAEEAAGPSHSDAYEAFQTAMNWLERQPEGKATQLVLLKKLIDMAAKKRTSSLDTLFPYVRSKLEEYLKTHWENAEFQLVLGQLKEQAKKDEEDSIDGVVSIPESDKAIEAVAKNVLWQMDLDRKTKSLKQLQGHIWRDGYKNGDLKGHLYDDVVPALKLWTQSGRQLYIYSSGSVEAQKLLFGHTQEGDLLELFSGYFDTEVGPKVEADSYKNIVEKLHCEAEDVVFFTDVSKEAKAAKEAGLNAVLVVRDGNAPLSSEDKAIFPVINSFQDFVFEVSAKRQKLSSDGPSELEVNRSSGNMCKSEDVEMVDVSQAKSREENVSIAAQLDILPSNETRTNQGESQIVEMKEEPIEIKTDETESKTVLKESSPEKCDVVSPVEPIKTETDDESKALEILTDNSNFEKVDVNQTSDNSEKSSSEPDIMETSPKCEVNLNDSFTEPSNPIPNLVQTAERMDAKIGSSSEKGDNLVKQAPMVFNETEVDIPRNEVDTPQNEVDTPRNEVDTPRNEVDTPKTEVGMKAIGQTEDQISNSDHEDSSIVEVEHIKAVTNGSKEDQGKINIPIPELSNNVCEHIIPEIKVTEVADVLISVEEKKNESVISVDQLSEVKESKLNITNPTNEEKVPIKENLHVEAVLNSKEAENTPEAMHYNETNKNVDINEKTNIEDSDLASKLCITTEERKTVMAGITEKKLLQEVLEKITKSENEVLNEESSEKMDVSLTLDDSTQKPDFKPVSEEPEQMELEPLTKQAVTSADSEMEVELDKFVEDLEDSKLNQTESKLEAKIVAEVAKISDKDAALETGVQSCEQANTIHPDALVCKKAEDKSFTETKATHSISDSNIDSLILSEENKNNETKTESCSLKDSSADKYKTDIMNEDEDKSMSDPNPESCSLKDLSADKYKTDMNEDENKSMSGPNPESCYLKDSSADKLKTDIMNEDEDKSMSNPNTLCKISTAKNDENNEIMPSKTEEVAGTEVATSECKTENQKTDIIESKTDVIEPKKIEIEENAQKENGVTNGIVEPVHKDEETTESAELILKKLSSETFEGKEENPITAPS</sequence>
<dbReference type="PANTHER" id="PTHR20371:SF1">
    <property type="entry name" value="ENOLASE-PHOSPHATASE E1"/>
    <property type="match status" value="1"/>
</dbReference>
<feature type="compositionally biased region" description="Basic and acidic residues" evidence="4">
    <location>
        <begin position="538"/>
        <end position="553"/>
    </location>
</feature>
<dbReference type="InterPro" id="IPR036412">
    <property type="entry name" value="HAD-like_sf"/>
</dbReference>
<feature type="compositionally biased region" description="Polar residues" evidence="4">
    <location>
        <begin position="985"/>
        <end position="997"/>
    </location>
</feature>
<feature type="region of interest" description="Disordered" evidence="4">
    <location>
        <begin position="978"/>
        <end position="1073"/>
    </location>
</feature>
<evidence type="ECO:0000256" key="1">
    <source>
        <dbReference type="ARBA" id="ARBA00022605"/>
    </source>
</evidence>
<feature type="compositionally biased region" description="Basic and acidic residues" evidence="4">
    <location>
        <begin position="937"/>
        <end position="952"/>
    </location>
</feature>
<dbReference type="GO" id="GO:0043874">
    <property type="term" value="F:acireductone synthase activity"/>
    <property type="evidence" value="ECO:0007669"/>
    <property type="project" value="InterPro"/>
</dbReference>
<organism evidence="5">
    <name type="scientific">Timema cristinae</name>
    <name type="common">Walking stick</name>
    <dbReference type="NCBI Taxonomy" id="61476"/>
    <lineage>
        <taxon>Eukaryota</taxon>
        <taxon>Metazoa</taxon>
        <taxon>Ecdysozoa</taxon>
        <taxon>Arthropoda</taxon>
        <taxon>Hexapoda</taxon>
        <taxon>Insecta</taxon>
        <taxon>Pterygota</taxon>
        <taxon>Neoptera</taxon>
        <taxon>Polyneoptera</taxon>
        <taxon>Phasmatodea</taxon>
        <taxon>Timematodea</taxon>
        <taxon>Timematoidea</taxon>
        <taxon>Timematidae</taxon>
        <taxon>Timema</taxon>
    </lineage>
</organism>
<accession>A0A7R9GQM4</accession>
<dbReference type="Gene3D" id="3.40.50.1000">
    <property type="entry name" value="HAD superfamily/HAD-like"/>
    <property type="match status" value="1"/>
</dbReference>
<feature type="compositionally biased region" description="Basic and acidic residues" evidence="4">
    <location>
        <begin position="766"/>
        <end position="776"/>
    </location>
</feature>